<evidence type="ECO:0000313" key="1">
    <source>
        <dbReference type="EMBL" id="KAF3699613.1"/>
    </source>
</evidence>
<evidence type="ECO:0000313" key="2">
    <source>
        <dbReference type="Proteomes" id="UP000503349"/>
    </source>
</evidence>
<gene>
    <name evidence="1" type="ORF">EXN66_Car015300</name>
</gene>
<dbReference type="AlphaFoldDB" id="A0A6G1QBA6"/>
<dbReference type="EMBL" id="CM015726">
    <property type="protein sequence ID" value="KAF3699613.1"/>
    <property type="molecule type" value="Genomic_DNA"/>
</dbReference>
<sequence>MAELLYRIALDRTGSVHHSLCLVKPVSFILCAPVLSTSQPKTKGHYYQSPLAGLSFTTDLDNVCNKHPQKASLHITSH</sequence>
<reference evidence="1 2" key="1">
    <citation type="submission" date="2019-02" db="EMBL/GenBank/DDBJ databases">
        <title>Opniocepnalus argus genome.</title>
        <authorList>
            <person name="Zhou C."/>
            <person name="Xiao S."/>
        </authorList>
    </citation>
    <scope>NUCLEOTIDE SEQUENCE [LARGE SCALE GENOMIC DNA]</scope>
    <source>
        <strain evidence="1">OARG1902GOOAL</strain>
        <tissue evidence="1">Muscle</tissue>
    </source>
</reference>
<accession>A0A6G1QBA6</accession>
<organism evidence="1 2">
    <name type="scientific">Channa argus</name>
    <name type="common">Northern snakehead</name>
    <name type="synonym">Ophicephalus argus</name>
    <dbReference type="NCBI Taxonomy" id="215402"/>
    <lineage>
        <taxon>Eukaryota</taxon>
        <taxon>Metazoa</taxon>
        <taxon>Chordata</taxon>
        <taxon>Craniata</taxon>
        <taxon>Vertebrata</taxon>
        <taxon>Euteleostomi</taxon>
        <taxon>Actinopterygii</taxon>
        <taxon>Neopterygii</taxon>
        <taxon>Teleostei</taxon>
        <taxon>Neoteleostei</taxon>
        <taxon>Acanthomorphata</taxon>
        <taxon>Anabantaria</taxon>
        <taxon>Anabantiformes</taxon>
        <taxon>Channoidei</taxon>
        <taxon>Channidae</taxon>
        <taxon>Channa</taxon>
    </lineage>
</organism>
<protein>
    <submittedName>
        <fullName evidence="1">Uncharacterized protein</fullName>
    </submittedName>
</protein>
<dbReference type="Proteomes" id="UP000503349">
    <property type="component" value="Chromosome 15"/>
</dbReference>
<reference evidence="2" key="2">
    <citation type="submission" date="2019-02" db="EMBL/GenBank/DDBJ databases">
        <title>Opniocepnalus argus Var Kimnra genome.</title>
        <authorList>
            <person name="Zhou C."/>
            <person name="Xiao S."/>
        </authorList>
    </citation>
    <scope>NUCLEOTIDE SEQUENCE [LARGE SCALE GENOMIC DNA]</scope>
</reference>
<name>A0A6G1QBA6_CHAAH</name>
<proteinExistence type="predicted"/>
<keyword evidence="2" id="KW-1185">Reference proteome</keyword>